<keyword evidence="2" id="KW-0732">Signal</keyword>
<dbReference type="InterPro" id="IPR001638">
    <property type="entry name" value="Solute-binding_3/MltF_N"/>
</dbReference>
<dbReference type="EMBL" id="CP012508">
    <property type="protein sequence ID" value="ALB21968.1"/>
    <property type="molecule type" value="Genomic_DNA"/>
</dbReference>
<proteinExistence type="inferred from homology"/>
<evidence type="ECO:0000256" key="1">
    <source>
        <dbReference type="ARBA" id="ARBA00010333"/>
    </source>
</evidence>
<comment type="similarity">
    <text evidence="1">Belongs to the bacterial solute-binding protein 3 family.</text>
</comment>
<dbReference type="PANTHER" id="PTHR35936:SF35">
    <property type="entry name" value="L-CYSTINE-BINDING PROTEIN TCYJ"/>
    <property type="match status" value="1"/>
</dbReference>
<dbReference type="RefSeq" id="WP_017377247.1">
    <property type="nucleotide sequence ID" value="NZ_CP012508.1"/>
</dbReference>
<evidence type="ECO:0000256" key="2">
    <source>
        <dbReference type="ARBA" id="ARBA00022729"/>
    </source>
</evidence>
<accession>A0A1L6T9V2</accession>
<protein>
    <submittedName>
        <fullName evidence="3">Bacterial extracellular solute-binding s, 3 family protein</fullName>
    </submittedName>
</protein>
<sequence>MKKSIYYFFFPASILLYQLFSSTLAFAACTQTLNIAYDGHWPPYQYTINNKPKGIDLVLINHIMKRIGCNLVYKRVAHNRVANDLKLGWADVALSLPRTLQNKNGLYFSNTIRQRQLSLFVLKKNALRFNFPSLLDLLNTTFKLGTSLGGHYGPLYQQFVQRGGSLNIRTADNDYELPRLLITKKLNGYLMETQRGYYLLKKVRLLSQITSTETRIESDPAPLYIAFSKKTVSRSLVKQVNAALVEMQIDGTLEKILNAYSPKR</sequence>
<gene>
    <name evidence="3" type="ORF">KU39_784</name>
</gene>
<dbReference type="Pfam" id="PF00497">
    <property type="entry name" value="SBP_bac_3"/>
    <property type="match status" value="1"/>
</dbReference>
<reference evidence="3 4" key="1">
    <citation type="journal article" date="2014" name="Genome Announc.">
        <title>Comparative Genome Analysis of Two Isolates of the Fish Pathogen Piscirickettsia salmonis from Different Hosts Reveals Major Differences in Virulence-Associated Secretion Systems.</title>
        <authorList>
            <person name="Bohle H."/>
            <person name="Henriquez P."/>
            <person name="Grothusen H."/>
            <person name="Navas E."/>
            <person name="Sandoval A."/>
            <person name="Bustamante F."/>
            <person name="Bustos P."/>
            <person name="Mancilla M."/>
        </authorList>
    </citation>
    <scope>NUCLEOTIDE SEQUENCE [LARGE SCALE GENOMIC DNA]</scope>
    <source>
        <strain evidence="4">B1-32597</strain>
    </source>
</reference>
<dbReference type="Proteomes" id="UP000029558">
    <property type="component" value="Chromosome"/>
</dbReference>
<evidence type="ECO:0000313" key="4">
    <source>
        <dbReference type="Proteomes" id="UP000029558"/>
    </source>
</evidence>
<name>A0A1L6T9V2_PISSA</name>
<dbReference type="SUPFAM" id="SSF53850">
    <property type="entry name" value="Periplasmic binding protein-like II"/>
    <property type="match status" value="1"/>
</dbReference>
<organism evidence="3 4">
    <name type="scientific">Piscirickettsia salmonis</name>
    <dbReference type="NCBI Taxonomy" id="1238"/>
    <lineage>
        <taxon>Bacteria</taxon>
        <taxon>Pseudomonadati</taxon>
        <taxon>Pseudomonadota</taxon>
        <taxon>Gammaproteobacteria</taxon>
        <taxon>Thiotrichales</taxon>
        <taxon>Piscirickettsiaceae</taxon>
        <taxon>Piscirickettsia</taxon>
    </lineage>
</organism>
<dbReference type="PANTHER" id="PTHR35936">
    <property type="entry name" value="MEMBRANE-BOUND LYTIC MUREIN TRANSGLYCOSYLASE F"/>
    <property type="match status" value="1"/>
</dbReference>
<evidence type="ECO:0000313" key="3">
    <source>
        <dbReference type="EMBL" id="ALB21968.1"/>
    </source>
</evidence>
<dbReference type="Gene3D" id="3.40.190.10">
    <property type="entry name" value="Periplasmic binding protein-like II"/>
    <property type="match status" value="2"/>
</dbReference>
<dbReference type="OrthoDB" id="9768183at2"/>
<dbReference type="AlphaFoldDB" id="A0A1L6T9V2"/>
<dbReference type="PROSITE" id="PS51257">
    <property type="entry name" value="PROKAR_LIPOPROTEIN"/>
    <property type="match status" value="1"/>
</dbReference>